<evidence type="ECO:0000313" key="2">
    <source>
        <dbReference type="EMBL" id="GBO45311.1"/>
    </source>
</evidence>
<dbReference type="AlphaFoldDB" id="A0A4Y2X6W5"/>
<gene>
    <name evidence="3" type="ORF">AVEN_202669_1</name>
    <name evidence="2" type="ORF">AVEN_71701_1</name>
</gene>
<reference evidence="2 4" key="1">
    <citation type="journal article" date="2019" name="Sci. Rep.">
        <title>Orb-weaving spider Araneus ventricosus genome elucidates the spidroin gene catalogue.</title>
        <authorList>
            <person name="Kono N."/>
            <person name="Nakamura H."/>
            <person name="Ohtoshi R."/>
            <person name="Moran D.A.P."/>
            <person name="Shinohara A."/>
            <person name="Yoshida Y."/>
            <person name="Fujiwara M."/>
            <person name="Mori M."/>
            <person name="Tomita M."/>
            <person name="Arakawa K."/>
        </authorList>
    </citation>
    <scope>NUCLEOTIDE SEQUENCE [LARGE SCALE GENOMIC DNA]</scope>
</reference>
<proteinExistence type="predicted"/>
<protein>
    <submittedName>
        <fullName evidence="2">Uncharacterized protein</fullName>
    </submittedName>
</protein>
<feature type="compositionally biased region" description="Acidic residues" evidence="1">
    <location>
        <begin position="45"/>
        <end position="62"/>
    </location>
</feature>
<keyword evidence="4" id="KW-1185">Reference proteome</keyword>
<comment type="caution">
    <text evidence="2">The sequence shown here is derived from an EMBL/GenBank/DDBJ whole genome shotgun (WGS) entry which is preliminary data.</text>
</comment>
<sequence length="90" mass="10272">MKRSLQPNLAITKRRGNFPCRVVTEELSKKIPAEDESVALHLDGEVTEDSDQENDFETDLEDNPFHEEYSGRNSNTNVSIIHSIYNLIIP</sequence>
<name>A0A4Y2X6W5_ARAVE</name>
<evidence type="ECO:0000313" key="4">
    <source>
        <dbReference type="Proteomes" id="UP000499080"/>
    </source>
</evidence>
<dbReference type="Proteomes" id="UP000499080">
    <property type="component" value="Unassembled WGS sequence"/>
</dbReference>
<evidence type="ECO:0000256" key="1">
    <source>
        <dbReference type="SAM" id="MobiDB-lite"/>
    </source>
</evidence>
<accession>A0A4Y2X6W5</accession>
<evidence type="ECO:0000313" key="3">
    <source>
        <dbReference type="EMBL" id="GBO45312.1"/>
    </source>
</evidence>
<dbReference type="EMBL" id="BGPR01072362">
    <property type="protein sequence ID" value="GBO45312.1"/>
    <property type="molecule type" value="Genomic_DNA"/>
</dbReference>
<feature type="region of interest" description="Disordered" evidence="1">
    <location>
        <begin position="42"/>
        <end position="73"/>
    </location>
</feature>
<organism evidence="2 4">
    <name type="scientific">Araneus ventricosus</name>
    <name type="common">Orbweaver spider</name>
    <name type="synonym">Epeira ventricosa</name>
    <dbReference type="NCBI Taxonomy" id="182803"/>
    <lineage>
        <taxon>Eukaryota</taxon>
        <taxon>Metazoa</taxon>
        <taxon>Ecdysozoa</taxon>
        <taxon>Arthropoda</taxon>
        <taxon>Chelicerata</taxon>
        <taxon>Arachnida</taxon>
        <taxon>Araneae</taxon>
        <taxon>Araneomorphae</taxon>
        <taxon>Entelegynae</taxon>
        <taxon>Araneoidea</taxon>
        <taxon>Araneidae</taxon>
        <taxon>Araneus</taxon>
    </lineage>
</organism>
<dbReference type="EMBL" id="BGPR01072356">
    <property type="protein sequence ID" value="GBO45311.1"/>
    <property type="molecule type" value="Genomic_DNA"/>
</dbReference>